<accession>A0A1G2LP30</accession>
<evidence type="ECO:0000256" key="1">
    <source>
        <dbReference type="SAM" id="Phobius"/>
    </source>
</evidence>
<protein>
    <submittedName>
        <fullName evidence="2">Uncharacterized protein</fullName>
    </submittedName>
</protein>
<keyword evidence="1" id="KW-0812">Transmembrane</keyword>
<feature type="transmembrane region" description="Helical" evidence="1">
    <location>
        <begin position="63"/>
        <end position="80"/>
    </location>
</feature>
<feature type="transmembrane region" description="Helical" evidence="1">
    <location>
        <begin position="39"/>
        <end position="58"/>
    </location>
</feature>
<organism evidence="2 3">
    <name type="scientific">Candidatus Sungbacteria bacterium RIFCSPLOWO2_12_FULL_41_11</name>
    <dbReference type="NCBI Taxonomy" id="1802286"/>
    <lineage>
        <taxon>Bacteria</taxon>
        <taxon>Candidatus Sungiibacteriota</taxon>
    </lineage>
</organism>
<keyword evidence="1" id="KW-1133">Transmembrane helix</keyword>
<keyword evidence="1" id="KW-0472">Membrane</keyword>
<name>A0A1G2LP30_9BACT</name>
<evidence type="ECO:0000313" key="2">
    <source>
        <dbReference type="EMBL" id="OHA13367.1"/>
    </source>
</evidence>
<sequence length="309" mass="35129">MKEYALGAVLIISGFLLGWAWNHVYSLDLPAIVNLTPNLWYLGFILLYVVSFSILAVLVRTWWVALLAIIFSVVAVYLSFPFVNLLVWGIIGGGLLMFWSYYSIRTNYDSSARIYLARIVGKNLGTFFTALALIFSVLYFGGFKKESDAVSLLIPENVFIKFVQIFNGPLQSILPDFRPSDTIDQFLEKSIRAQLESQGLKVEQRVLDEAVREQRSLYAKDFGLSITGKEKIIDIMYALASSQIKKLTDPFKQYVPVIFSVGFFLSLRALSFVFYYASFPFIWSGLALLESAKFVKRETIQVEKEMLVL</sequence>
<evidence type="ECO:0000313" key="3">
    <source>
        <dbReference type="Proteomes" id="UP000177171"/>
    </source>
</evidence>
<dbReference type="AlphaFoldDB" id="A0A1G2LP30"/>
<feature type="transmembrane region" description="Helical" evidence="1">
    <location>
        <begin position="86"/>
        <end position="104"/>
    </location>
</feature>
<comment type="caution">
    <text evidence="2">The sequence shown here is derived from an EMBL/GenBank/DDBJ whole genome shotgun (WGS) entry which is preliminary data.</text>
</comment>
<proteinExistence type="predicted"/>
<reference evidence="2 3" key="1">
    <citation type="journal article" date="2016" name="Nat. Commun.">
        <title>Thousands of microbial genomes shed light on interconnected biogeochemical processes in an aquifer system.</title>
        <authorList>
            <person name="Anantharaman K."/>
            <person name="Brown C.T."/>
            <person name="Hug L.A."/>
            <person name="Sharon I."/>
            <person name="Castelle C.J."/>
            <person name="Probst A.J."/>
            <person name="Thomas B.C."/>
            <person name="Singh A."/>
            <person name="Wilkins M.J."/>
            <person name="Karaoz U."/>
            <person name="Brodie E.L."/>
            <person name="Williams K.H."/>
            <person name="Hubbard S.S."/>
            <person name="Banfield J.F."/>
        </authorList>
    </citation>
    <scope>NUCLEOTIDE SEQUENCE [LARGE SCALE GENOMIC DNA]</scope>
</reference>
<dbReference type="Proteomes" id="UP000177171">
    <property type="component" value="Unassembled WGS sequence"/>
</dbReference>
<gene>
    <name evidence="2" type="ORF">A3G49_00900</name>
</gene>
<dbReference type="EMBL" id="MHQY01000029">
    <property type="protein sequence ID" value="OHA13367.1"/>
    <property type="molecule type" value="Genomic_DNA"/>
</dbReference>
<feature type="transmembrane region" description="Helical" evidence="1">
    <location>
        <begin position="124"/>
        <end position="143"/>
    </location>
</feature>